<dbReference type="PANTHER" id="PTHR11811">
    <property type="entry name" value="6-PHOSPHOGLUCONATE DEHYDROGENASE"/>
    <property type="match status" value="1"/>
</dbReference>
<evidence type="ECO:0000259" key="1">
    <source>
        <dbReference type="Pfam" id="PF03446"/>
    </source>
</evidence>
<reference evidence="2" key="1">
    <citation type="submission" date="2022-08" db="EMBL/GenBank/DDBJ databases">
        <title>The genomic sequence of strain Paenibacillus sp. SCIV0701.</title>
        <authorList>
            <person name="Zhao H."/>
        </authorList>
    </citation>
    <scope>NUCLEOTIDE SEQUENCE</scope>
    <source>
        <strain evidence="2">SCIV0701</strain>
    </source>
</reference>
<dbReference type="EMBL" id="JANIPJ010000037">
    <property type="protein sequence ID" value="MCR2807908.1"/>
    <property type="molecule type" value="Genomic_DNA"/>
</dbReference>
<proteinExistence type="predicted"/>
<dbReference type="InterPro" id="IPR006115">
    <property type="entry name" value="6PGDH_NADP-bd"/>
</dbReference>
<organism evidence="2 3">
    <name type="scientific">Paenibacillus soyae</name>
    <dbReference type="NCBI Taxonomy" id="2969249"/>
    <lineage>
        <taxon>Bacteria</taxon>
        <taxon>Bacillati</taxon>
        <taxon>Bacillota</taxon>
        <taxon>Bacilli</taxon>
        <taxon>Bacillales</taxon>
        <taxon>Paenibacillaceae</taxon>
        <taxon>Paenibacillus</taxon>
    </lineage>
</organism>
<evidence type="ECO:0000313" key="2">
    <source>
        <dbReference type="EMBL" id="MCR2807908.1"/>
    </source>
</evidence>
<feature type="non-terminal residue" evidence="2">
    <location>
        <position position="59"/>
    </location>
</feature>
<comment type="caution">
    <text evidence="2">The sequence shown here is derived from an EMBL/GenBank/DDBJ whole genome shotgun (WGS) entry which is preliminary data.</text>
</comment>
<gene>
    <name evidence="2" type="ORF">NQZ67_28935</name>
</gene>
<dbReference type="GO" id="GO:0004616">
    <property type="term" value="F:phosphogluconate dehydrogenase (decarboxylating) activity"/>
    <property type="evidence" value="ECO:0007669"/>
    <property type="project" value="InterPro"/>
</dbReference>
<dbReference type="AlphaFoldDB" id="A0A9X2SDI0"/>
<sequence>MSKQQIGVIGLAVMGKNLALNIESRGFTVSVYNRSREKTDDLMKEAAGKNLVPAYSIEE</sequence>
<dbReference type="InterPro" id="IPR036291">
    <property type="entry name" value="NAD(P)-bd_dom_sf"/>
</dbReference>
<dbReference type="Proteomes" id="UP001141950">
    <property type="component" value="Unassembled WGS sequence"/>
</dbReference>
<dbReference type="SUPFAM" id="SSF51735">
    <property type="entry name" value="NAD(P)-binding Rossmann-fold domains"/>
    <property type="match status" value="1"/>
</dbReference>
<dbReference type="GO" id="GO:0050661">
    <property type="term" value="F:NADP binding"/>
    <property type="evidence" value="ECO:0007669"/>
    <property type="project" value="InterPro"/>
</dbReference>
<dbReference type="Gene3D" id="3.40.50.720">
    <property type="entry name" value="NAD(P)-binding Rossmann-like Domain"/>
    <property type="match status" value="1"/>
</dbReference>
<feature type="domain" description="6-phosphogluconate dehydrogenase NADP-binding" evidence="1">
    <location>
        <begin position="5"/>
        <end position="58"/>
    </location>
</feature>
<name>A0A9X2SDI0_9BACL</name>
<accession>A0A9X2SDI0</accession>
<dbReference type="RefSeq" id="WP_257452887.1">
    <property type="nucleotide sequence ID" value="NZ_JANIPJ010000037.1"/>
</dbReference>
<evidence type="ECO:0000313" key="3">
    <source>
        <dbReference type="Proteomes" id="UP001141950"/>
    </source>
</evidence>
<protein>
    <submittedName>
        <fullName evidence="2">NAD(P)-binding domain-containing protein</fullName>
    </submittedName>
</protein>
<keyword evidence="3" id="KW-1185">Reference proteome</keyword>
<dbReference type="Pfam" id="PF03446">
    <property type="entry name" value="NAD_binding_2"/>
    <property type="match status" value="1"/>
</dbReference>
<dbReference type="InterPro" id="IPR006183">
    <property type="entry name" value="Pgluconate_DH"/>
</dbReference>